<dbReference type="InterPro" id="IPR046831">
    <property type="entry name" value="Calmodulin_bind_N"/>
</dbReference>
<keyword evidence="6" id="KW-0804">Transcription</keyword>
<gene>
    <name evidence="12" type="ORF">Slati_3205400</name>
</gene>
<evidence type="ECO:0000259" key="10">
    <source>
        <dbReference type="Pfam" id="PF20451"/>
    </source>
</evidence>
<dbReference type="EMBL" id="JACGWN010000011">
    <property type="protein sequence ID" value="KAL0421825.1"/>
    <property type="molecule type" value="Genomic_DNA"/>
</dbReference>
<dbReference type="GO" id="GO:0003700">
    <property type="term" value="F:DNA-binding transcription factor activity"/>
    <property type="evidence" value="ECO:0007669"/>
    <property type="project" value="TreeGrafter"/>
</dbReference>
<dbReference type="GO" id="GO:0005634">
    <property type="term" value="C:nucleus"/>
    <property type="evidence" value="ECO:0007669"/>
    <property type="project" value="UniProtKB-SubCell"/>
</dbReference>
<keyword evidence="3" id="KW-0805">Transcription regulation</keyword>
<dbReference type="PANTHER" id="PTHR31713">
    <property type="entry name" value="OS02G0177800 PROTEIN"/>
    <property type="match status" value="1"/>
</dbReference>
<protein>
    <submittedName>
        <fullName evidence="12">Calmodulin-binding protein 60 A</fullName>
    </submittedName>
</protein>
<feature type="domain" description="Calmodulin binding protein-like N-terminal" evidence="9">
    <location>
        <begin position="90"/>
        <end position="236"/>
    </location>
</feature>
<evidence type="ECO:0000256" key="2">
    <source>
        <dbReference type="ARBA" id="ARBA00007214"/>
    </source>
</evidence>
<evidence type="ECO:0000256" key="6">
    <source>
        <dbReference type="ARBA" id="ARBA00023163"/>
    </source>
</evidence>
<dbReference type="GO" id="GO:0043565">
    <property type="term" value="F:sequence-specific DNA binding"/>
    <property type="evidence" value="ECO:0007669"/>
    <property type="project" value="TreeGrafter"/>
</dbReference>
<proteinExistence type="inferred from homology"/>
<name>A0AAW2UWJ8_9LAMI</name>
<evidence type="ECO:0000256" key="4">
    <source>
        <dbReference type="ARBA" id="ARBA00023125"/>
    </source>
</evidence>
<keyword evidence="4" id="KW-0238">DNA-binding</keyword>
<feature type="domain" description="Calmodulin binding protein central" evidence="10">
    <location>
        <begin position="249"/>
        <end position="314"/>
    </location>
</feature>
<dbReference type="Pfam" id="PF07887">
    <property type="entry name" value="Calmodulin_bind"/>
    <property type="match status" value="1"/>
</dbReference>
<dbReference type="InterPro" id="IPR046829">
    <property type="entry name" value="Calmod_bind_C"/>
</dbReference>
<feature type="domain" description="Calmodulin binding protein C-terminal" evidence="11">
    <location>
        <begin position="320"/>
        <end position="380"/>
    </location>
</feature>
<comment type="subcellular location">
    <subcellularLocation>
        <location evidence="1">Nucleus</location>
    </subcellularLocation>
</comment>
<reference evidence="12" key="2">
    <citation type="journal article" date="2024" name="Plant">
        <title>Genomic evolution and insights into agronomic trait innovations of Sesamum species.</title>
        <authorList>
            <person name="Miao H."/>
            <person name="Wang L."/>
            <person name="Qu L."/>
            <person name="Liu H."/>
            <person name="Sun Y."/>
            <person name="Le M."/>
            <person name="Wang Q."/>
            <person name="Wei S."/>
            <person name="Zheng Y."/>
            <person name="Lin W."/>
            <person name="Duan Y."/>
            <person name="Cao H."/>
            <person name="Xiong S."/>
            <person name="Wang X."/>
            <person name="Wei L."/>
            <person name="Li C."/>
            <person name="Ma Q."/>
            <person name="Ju M."/>
            <person name="Zhao R."/>
            <person name="Li G."/>
            <person name="Mu C."/>
            <person name="Tian Q."/>
            <person name="Mei H."/>
            <person name="Zhang T."/>
            <person name="Gao T."/>
            <person name="Zhang H."/>
        </authorList>
    </citation>
    <scope>NUCLEOTIDE SEQUENCE</scope>
    <source>
        <strain evidence="12">KEN1</strain>
    </source>
</reference>
<dbReference type="Pfam" id="PF20451">
    <property type="entry name" value="Calmod_bind_M"/>
    <property type="match status" value="1"/>
</dbReference>
<dbReference type="PANTHER" id="PTHR31713:SF14">
    <property type="entry name" value="CALMODULIN-BINDING PROTEIN 60 A"/>
    <property type="match status" value="1"/>
</dbReference>
<keyword evidence="5" id="KW-0010">Activator</keyword>
<dbReference type="InterPro" id="IPR012416">
    <property type="entry name" value="CBP60"/>
</dbReference>
<sequence length="563" mass="63605">MSQKRQQQEEGTPPLDDKRSRKSPCFSSTVLDVMSLQRLQNLVNPVLEPLIRRVVKEEMDSALRNYIISMKWYGIRNCGKDIQPPESRSLKLQFSNAISLPVFTGTRIEGEGCTSMEVALVDIPTGQVVSSGLGSSCKVELVVLEGDFDGDDGDNWTLEDFRNNIVREREGKKPLLTGDVIFILKDGKGLVGDVSFTDNSSWTRSRTFRLGARLIDDVGGIRIREARSEAFVVRDHRGELYKKHHPPSLSDEVWRLEKIGKDGAFHRRLSREGVNTVHDFLVLLSLDPTKLRNILGTGMSAKKWKTTMEHARTCVLDKTLYLYNSPTSLQKNSVVFNVVGQVTGMFSNSQYVPTDKLSEEEKVNAQGLVISAFGDREKIVTLAESSLNMPTSSCSPNAQTSSNLLPEGSCHQDSTSQCSYLQQDPPSLDFMESFNTSFDYYLHGDDAMEIRYDQPLSFPCQVADGFITDPEPMDQSFCDNEHLSYFEEDFPLQSSDFELPADLHTTINAFIPRSVVHIKRAQRWWNVLVCVLRWFFSIKRIVARKTRVRARPPSRDVVSTYVS</sequence>
<evidence type="ECO:0000259" key="11">
    <source>
        <dbReference type="Pfam" id="PF20452"/>
    </source>
</evidence>
<evidence type="ECO:0000256" key="8">
    <source>
        <dbReference type="SAM" id="MobiDB-lite"/>
    </source>
</evidence>
<evidence type="ECO:0000256" key="3">
    <source>
        <dbReference type="ARBA" id="ARBA00023015"/>
    </source>
</evidence>
<evidence type="ECO:0000313" key="12">
    <source>
        <dbReference type="EMBL" id="KAL0421825.1"/>
    </source>
</evidence>
<evidence type="ECO:0000256" key="7">
    <source>
        <dbReference type="ARBA" id="ARBA00023242"/>
    </source>
</evidence>
<feature type="region of interest" description="Disordered" evidence="8">
    <location>
        <begin position="1"/>
        <end position="23"/>
    </location>
</feature>
<evidence type="ECO:0000259" key="9">
    <source>
        <dbReference type="Pfam" id="PF07887"/>
    </source>
</evidence>
<dbReference type="AlphaFoldDB" id="A0AAW2UWJ8"/>
<comment type="similarity">
    <text evidence="2">Belongs to the plant ACBP60 protein family.</text>
</comment>
<dbReference type="GO" id="GO:0080142">
    <property type="term" value="P:regulation of salicylic acid biosynthetic process"/>
    <property type="evidence" value="ECO:0007669"/>
    <property type="project" value="TreeGrafter"/>
</dbReference>
<evidence type="ECO:0000256" key="5">
    <source>
        <dbReference type="ARBA" id="ARBA00023159"/>
    </source>
</evidence>
<reference evidence="12" key="1">
    <citation type="submission" date="2020-06" db="EMBL/GenBank/DDBJ databases">
        <authorList>
            <person name="Li T."/>
            <person name="Hu X."/>
            <person name="Zhang T."/>
            <person name="Song X."/>
            <person name="Zhang H."/>
            <person name="Dai N."/>
            <person name="Sheng W."/>
            <person name="Hou X."/>
            <person name="Wei L."/>
        </authorList>
    </citation>
    <scope>NUCLEOTIDE SEQUENCE</scope>
    <source>
        <strain evidence="12">KEN1</strain>
        <tissue evidence="12">Leaf</tissue>
    </source>
</reference>
<comment type="caution">
    <text evidence="12">The sequence shown here is derived from an EMBL/GenBank/DDBJ whole genome shotgun (WGS) entry which is preliminary data.</text>
</comment>
<evidence type="ECO:0000256" key="1">
    <source>
        <dbReference type="ARBA" id="ARBA00004123"/>
    </source>
</evidence>
<organism evidence="12">
    <name type="scientific">Sesamum latifolium</name>
    <dbReference type="NCBI Taxonomy" id="2727402"/>
    <lineage>
        <taxon>Eukaryota</taxon>
        <taxon>Viridiplantae</taxon>
        <taxon>Streptophyta</taxon>
        <taxon>Embryophyta</taxon>
        <taxon>Tracheophyta</taxon>
        <taxon>Spermatophyta</taxon>
        <taxon>Magnoliopsida</taxon>
        <taxon>eudicotyledons</taxon>
        <taxon>Gunneridae</taxon>
        <taxon>Pentapetalae</taxon>
        <taxon>asterids</taxon>
        <taxon>lamiids</taxon>
        <taxon>Lamiales</taxon>
        <taxon>Pedaliaceae</taxon>
        <taxon>Sesamum</taxon>
    </lineage>
</organism>
<accession>A0AAW2UWJ8</accession>
<dbReference type="Pfam" id="PF20452">
    <property type="entry name" value="Calmod_bind_C"/>
    <property type="match status" value="1"/>
</dbReference>
<dbReference type="InterPro" id="IPR046830">
    <property type="entry name" value="Calmod_bind_M"/>
</dbReference>
<keyword evidence="7" id="KW-0539">Nucleus</keyword>
<dbReference type="GO" id="GO:0005516">
    <property type="term" value="F:calmodulin binding"/>
    <property type="evidence" value="ECO:0007669"/>
    <property type="project" value="InterPro"/>
</dbReference>